<feature type="transmembrane region" description="Helical" evidence="1">
    <location>
        <begin position="127"/>
        <end position="148"/>
    </location>
</feature>
<organism evidence="2 3">
    <name type="scientific">Solibaculum mannosilyticum</name>
    <dbReference type="NCBI Taxonomy" id="2780922"/>
    <lineage>
        <taxon>Bacteria</taxon>
        <taxon>Bacillati</taxon>
        <taxon>Bacillota</taxon>
        <taxon>Clostridia</taxon>
        <taxon>Eubacteriales</taxon>
        <taxon>Oscillospiraceae</taxon>
        <taxon>Solibaculum</taxon>
    </lineage>
</organism>
<dbReference type="EMBL" id="AP023321">
    <property type="protein sequence ID" value="BCI60484.1"/>
    <property type="molecule type" value="Genomic_DNA"/>
</dbReference>
<name>A0A7I8D790_9FIRM</name>
<keyword evidence="1" id="KW-0472">Membrane</keyword>
<reference evidence="3" key="1">
    <citation type="submission" date="2020-07" db="EMBL/GenBank/DDBJ databases">
        <title>Complete genome sequencing of Clostridia bacterium strain 12CBH8.</title>
        <authorList>
            <person name="Sakamoto M."/>
            <person name="Murakami T."/>
            <person name="Mori H."/>
        </authorList>
    </citation>
    <scope>NUCLEOTIDE SEQUENCE [LARGE SCALE GENOMIC DNA]</scope>
    <source>
        <strain evidence="3">12CBH8</strain>
    </source>
</reference>
<feature type="transmembrane region" description="Helical" evidence="1">
    <location>
        <begin position="179"/>
        <end position="200"/>
    </location>
</feature>
<dbReference type="Proteomes" id="UP000593890">
    <property type="component" value="Chromosome"/>
</dbReference>
<evidence type="ECO:0008006" key="4">
    <source>
        <dbReference type="Google" id="ProtNLM"/>
    </source>
</evidence>
<dbReference type="KEGG" id="sman:C12CBH8_11230"/>
<keyword evidence="1" id="KW-1133">Transmembrane helix</keyword>
<dbReference type="AlphaFoldDB" id="A0A7I8D790"/>
<evidence type="ECO:0000313" key="3">
    <source>
        <dbReference type="Proteomes" id="UP000593890"/>
    </source>
</evidence>
<protein>
    <recommendedName>
        <fullName evidence="4">Stage II sporulation protein M</fullName>
    </recommendedName>
</protein>
<keyword evidence="1" id="KW-0812">Transmembrane</keyword>
<keyword evidence="3" id="KW-1185">Reference proteome</keyword>
<proteinExistence type="predicted"/>
<evidence type="ECO:0000256" key="1">
    <source>
        <dbReference type="SAM" id="Phobius"/>
    </source>
</evidence>
<evidence type="ECO:0000313" key="2">
    <source>
        <dbReference type="EMBL" id="BCI60484.1"/>
    </source>
</evidence>
<dbReference type="InterPro" id="IPR002798">
    <property type="entry name" value="SpoIIM-like"/>
</dbReference>
<sequence>MKRTPGQIPIVKNVAAAAMGNWKMILMAFLLVVGVIIGTLISRDPSSEQLSQLNGLLGGFVSGRSSQSVWGTFLYSLLSTVPLVLLAFLLGLCAAGAFLIPIIPLFRGLGLGLSLGYLYQTQGLQGIAFSVLIIILPAILSCMAMLLACCESLTYSVMLCGQMLPNSKNVRMWPEFKRYMIRFLAFLALLCIAALVDAIFSASFSRFFTFEGV</sequence>
<feature type="transmembrane region" description="Helical" evidence="1">
    <location>
        <begin position="83"/>
        <end position="106"/>
    </location>
</feature>
<gene>
    <name evidence="2" type="ORF">C12CBH8_11230</name>
</gene>
<accession>A0A7I8D790</accession>
<dbReference type="Pfam" id="PF01944">
    <property type="entry name" value="SpoIIM"/>
    <property type="match status" value="1"/>
</dbReference>
<feature type="transmembrane region" description="Helical" evidence="1">
    <location>
        <begin position="21"/>
        <end position="41"/>
    </location>
</feature>